<keyword evidence="1" id="KW-0802">TPR repeat</keyword>
<keyword evidence="7" id="KW-1185">Reference proteome</keyword>
<dbReference type="InterPro" id="IPR050640">
    <property type="entry name" value="Bact_2-comp_sensor_kinase"/>
</dbReference>
<protein>
    <submittedName>
        <fullName evidence="6">Tetratricopeptide repeat-containing protein</fullName>
    </submittedName>
</protein>
<dbReference type="STRING" id="435880.SAMN04487988_101276"/>
<dbReference type="Pfam" id="PF17874">
    <property type="entry name" value="TPR_MalT"/>
    <property type="match status" value="1"/>
</dbReference>
<evidence type="ECO:0000256" key="2">
    <source>
        <dbReference type="SAM" id="Phobius"/>
    </source>
</evidence>
<dbReference type="EMBL" id="FOPC01000001">
    <property type="protein sequence ID" value="SFG06553.1"/>
    <property type="molecule type" value="Genomic_DNA"/>
</dbReference>
<keyword evidence="2" id="KW-1133">Transmembrane helix</keyword>
<evidence type="ECO:0000256" key="1">
    <source>
        <dbReference type="PROSITE-ProRule" id="PRU00339"/>
    </source>
</evidence>
<keyword evidence="2" id="KW-0472">Membrane</keyword>
<dbReference type="Gene3D" id="3.30.565.10">
    <property type="entry name" value="Histidine kinase-like ATPase, C-terminal domain"/>
    <property type="match status" value="1"/>
</dbReference>
<name>A0A1I2NSI7_9BACT</name>
<dbReference type="PROSITE" id="PS50005">
    <property type="entry name" value="TPR"/>
    <property type="match status" value="2"/>
</dbReference>
<dbReference type="SMART" id="SM00028">
    <property type="entry name" value="TPR"/>
    <property type="match status" value="6"/>
</dbReference>
<dbReference type="Pfam" id="PF06580">
    <property type="entry name" value="His_kinase"/>
    <property type="match status" value="1"/>
</dbReference>
<dbReference type="PANTHER" id="PTHR34220:SF7">
    <property type="entry name" value="SENSOR HISTIDINE KINASE YPDA"/>
    <property type="match status" value="1"/>
</dbReference>
<dbReference type="InterPro" id="IPR010559">
    <property type="entry name" value="Sig_transdc_His_kin_internal"/>
</dbReference>
<feature type="signal peptide" evidence="3">
    <location>
        <begin position="1"/>
        <end position="19"/>
    </location>
</feature>
<dbReference type="InterPro" id="IPR041617">
    <property type="entry name" value="TPR_MalT"/>
</dbReference>
<evidence type="ECO:0000313" key="6">
    <source>
        <dbReference type="EMBL" id="SFG06553.1"/>
    </source>
</evidence>
<evidence type="ECO:0000259" key="4">
    <source>
        <dbReference type="Pfam" id="PF06580"/>
    </source>
</evidence>
<dbReference type="SUPFAM" id="SSF48452">
    <property type="entry name" value="TPR-like"/>
    <property type="match status" value="2"/>
</dbReference>
<feature type="domain" description="Signal transduction histidine kinase internal region" evidence="4">
    <location>
        <begin position="483"/>
        <end position="561"/>
    </location>
</feature>
<evidence type="ECO:0000313" key="7">
    <source>
        <dbReference type="Proteomes" id="UP000199642"/>
    </source>
</evidence>
<dbReference type="GO" id="GO:0000155">
    <property type="term" value="F:phosphorelay sensor kinase activity"/>
    <property type="evidence" value="ECO:0007669"/>
    <property type="project" value="InterPro"/>
</dbReference>
<evidence type="ECO:0000256" key="3">
    <source>
        <dbReference type="SAM" id="SignalP"/>
    </source>
</evidence>
<keyword evidence="2" id="KW-0812">Transmembrane</keyword>
<feature type="repeat" description="TPR" evidence="1">
    <location>
        <begin position="359"/>
        <end position="392"/>
    </location>
</feature>
<dbReference type="InterPro" id="IPR036890">
    <property type="entry name" value="HATPase_C_sf"/>
</dbReference>
<accession>A0A1I2NSI7</accession>
<reference evidence="7" key="1">
    <citation type="submission" date="2016-10" db="EMBL/GenBank/DDBJ databases">
        <authorList>
            <person name="Varghese N."/>
            <person name="Submissions S."/>
        </authorList>
    </citation>
    <scope>NUCLEOTIDE SEQUENCE [LARGE SCALE GENOMIC DNA]</scope>
    <source>
        <strain evidence="7">DSM 19315</strain>
    </source>
</reference>
<dbReference type="GO" id="GO:0016020">
    <property type="term" value="C:membrane"/>
    <property type="evidence" value="ECO:0007669"/>
    <property type="project" value="InterPro"/>
</dbReference>
<dbReference type="RefSeq" id="WP_177188401.1">
    <property type="nucleotide sequence ID" value="NZ_FOPC01000001.1"/>
</dbReference>
<keyword evidence="3" id="KW-0732">Signal</keyword>
<dbReference type="Proteomes" id="UP000199642">
    <property type="component" value="Unassembled WGS sequence"/>
</dbReference>
<dbReference type="Pfam" id="PF13374">
    <property type="entry name" value="TPR_10"/>
    <property type="match status" value="1"/>
</dbReference>
<feature type="chain" id="PRO_5011629843" evidence="3">
    <location>
        <begin position="20"/>
        <end position="687"/>
    </location>
</feature>
<evidence type="ECO:0000259" key="5">
    <source>
        <dbReference type="Pfam" id="PF17874"/>
    </source>
</evidence>
<feature type="transmembrane region" description="Helical" evidence="2">
    <location>
        <begin position="441"/>
        <end position="460"/>
    </location>
</feature>
<gene>
    <name evidence="6" type="ORF">SAMN04487988_101276</name>
</gene>
<proteinExistence type="predicted"/>
<dbReference type="InterPro" id="IPR011990">
    <property type="entry name" value="TPR-like_helical_dom_sf"/>
</dbReference>
<dbReference type="PANTHER" id="PTHR34220">
    <property type="entry name" value="SENSOR HISTIDINE KINASE YPDA"/>
    <property type="match status" value="1"/>
</dbReference>
<dbReference type="InterPro" id="IPR019734">
    <property type="entry name" value="TPR_rpt"/>
</dbReference>
<dbReference type="Gene3D" id="1.25.40.10">
    <property type="entry name" value="Tetratricopeptide repeat domain"/>
    <property type="match status" value="2"/>
</dbReference>
<organism evidence="6 7">
    <name type="scientific">Algoriphagus hitonicola</name>
    <dbReference type="NCBI Taxonomy" id="435880"/>
    <lineage>
        <taxon>Bacteria</taxon>
        <taxon>Pseudomonadati</taxon>
        <taxon>Bacteroidota</taxon>
        <taxon>Cytophagia</taxon>
        <taxon>Cytophagales</taxon>
        <taxon>Cyclobacteriaceae</taxon>
        <taxon>Algoriphagus</taxon>
    </lineage>
</organism>
<dbReference type="AlphaFoldDB" id="A0A1I2NSI7"/>
<sequence>MKKFFALLLFVFMAGNLRAQSQIDSLLREINKPMLSDSLRAFLHSEIAFEFAGVDPQRGLVYADSAISFAQKAKNPSLETSAHNSKGVNYWYLGEDSLASVEYQKVLEEHLHSGNLKGQATASNNLALLSYNRGDYRSALENHEKASRIFEELDLRKNLINSLANTGVVFLALADYPKALEYFLEAMKKTENGDIWERGNISNNLGLVYKNLGEFTQADSVYQVAVAEYEKNGNLQAQANSLGNLAAVKQLQGELVLAEELILEAFKINRKIGNQRRIASDFSTLSSIYSEMNQSEKSGIVLDSAIQLYRSVGERLNLSKVLLEKAAIEKNRGNWNSAQRLELEGLRLAQESTSLEAQKNAWLGLAETYRGKRDFSKALEAFERAQHYKDSIFNDDNRKQILRLQLGHEYDQKAQAMQSEFEKERILLDLQTRESQLKARLYLMGLLVVLLVGAGLFLILKHQTNQRRKLLQQRYQTEISELELKALKAQMNPHFIFNALSSISNFLLKNEPEEADRYLTKFARMIRKILDFSELKEISMEEEIRFLRDYIQIEALRLGKTIELQVENPDRVDLAGIKVPPLLLQPLVENSIWHGIAKTEENGHIKFLFERSEIGVQLSLRDTGKGHNLPIELSGDHQSMGMKLVEKRLLNSRKSRVTEKPIFDFDVDSEGFWVRLQLNSPQNLVNS</sequence>
<feature type="domain" description="MalT-like TPR region" evidence="5">
    <location>
        <begin position="174"/>
        <end position="440"/>
    </location>
</feature>
<feature type="repeat" description="TPR" evidence="1">
    <location>
        <begin position="160"/>
        <end position="193"/>
    </location>
</feature>
<dbReference type="SUPFAM" id="SSF55874">
    <property type="entry name" value="ATPase domain of HSP90 chaperone/DNA topoisomerase II/histidine kinase"/>
    <property type="match status" value="1"/>
</dbReference>